<feature type="domain" description="PH" evidence="1">
    <location>
        <begin position="1"/>
        <end position="82"/>
    </location>
</feature>
<proteinExistence type="predicted"/>
<evidence type="ECO:0000259" key="1">
    <source>
        <dbReference type="PROSITE" id="PS50003"/>
    </source>
</evidence>
<accession>A0A8J9ZVV7</accession>
<dbReference type="SUPFAM" id="SSF50729">
    <property type="entry name" value="PH domain-like"/>
    <property type="match status" value="1"/>
</dbReference>
<evidence type="ECO:0000313" key="3">
    <source>
        <dbReference type="Proteomes" id="UP000838412"/>
    </source>
</evidence>
<dbReference type="EMBL" id="OV696690">
    <property type="protein sequence ID" value="CAH1264574.1"/>
    <property type="molecule type" value="Genomic_DNA"/>
</dbReference>
<protein>
    <submittedName>
        <fullName evidence="2">Hypp3027 protein</fullName>
    </submittedName>
</protein>
<gene>
    <name evidence="2" type="primary">Hypp3027</name>
    <name evidence="2" type="ORF">BLAG_LOCUS18902</name>
</gene>
<dbReference type="Proteomes" id="UP000838412">
    <property type="component" value="Chromosome 5"/>
</dbReference>
<keyword evidence="3" id="KW-1185">Reference proteome</keyword>
<evidence type="ECO:0000313" key="2">
    <source>
        <dbReference type="EMBL" id="CAH1264574.1"/>
    </source>
</evidence>
<sequence length="83" mass="9473">MTKDVKAEFTIPLPGYYISEPDPLETTDREHVFTLSQATQVYMLAADDAEKKNSQATQVYMLAADDAEKKNRWMEVLDRCAKV</sequence>
<reference evidence="2" key="1">
    <citation type="submission" date="2022-01" db="EMBL/GenBank/DDBJ databases">
        <authorList>
            <person name="Braso-Vives M."/>
        </authorList>
    </citation>
    <scope>NUCLEOTIDE SEQUENCE</scope>
</reference>
<dbReference type="InterPro" id="IPR011993">
    <property type="entry name" value="PH-like_dom_sf"/>
</dbReference>
<organism evidence="2 3">
    <name type="scientific">Branchiostoma lanceolatum</name>
    <name type="common">Common lancelet</name>
    <name type="synonym">Amphioxus lanceolatum</name>
    <dbReference type="NCBI Taxonomy" id="7740"/>
    <lineage>
        <taxon>Eukaryota</taxon>
        <taxon>Metazoa</taxon>
        <taxon>Chordata</taxon>
        <taxon>Cephalochordata</taxon>
        <taxon>Leptocardii</taxon>
        <taxon>Amphioxiformes</taxon>
        <taxon>Branchiostomatidae</taxon>
        <taxon>Branchiostoma</taxon>
    </lineage>
</organism>
<name>A0A8J9ZVV7_BRALA</name>
<dbReference type="PROSITE" id="PS50003">
    <property type="entry name" value="PH_DOMAIN"/>
    <property type="match status" value="1"/>
</dbReference>
<dbReference type="AlphaFoldDB" id="A0A8J9ZVV7"/>
<dbReference type="Gene3D" id="2.30.29.30">
    <property type="entry name" value="Pleckstrin-homology domain (PH domain)/Phosphotyrosine-binding domain (PTB)"/>
    <property type="match status" value="1"/>
</dbReference>
<dbReference type="InterPro" id="IPR001849">
    <property type="entry name" value="PH_domain"/>
</dbReference>